<accession>A0ABQ1P901</accession>
<name>A0ABQ1P901_9MICC</name>
<evidence type="ECO:0000313" key="2">
    <source>
        <dbReference type="Proteomes" id="UP000597761"/>
    </source>
</evidence>
<gene>
    <name evidence="1" type="ORF">GCM10011512_18210</name>
</gene>
<dbReference type="Proteomes" id="UP000597761">
    <property type="component" value="Unassembled WGS sequence"/>
</dbReference>
<keyword evidence="2" id="KW-1185">Reference proteome</keyword>
<comment type="caution">
    <text evidence="1">The sequence shown here is derived from an EMBL/GenBank/DDBJ whole genome shotgun (WGS) entry which is preliminary data.</text>
</comment>
<protein>
    <submittedName>
        <fullName evidence="1">Uncharacterized protein</fullName>
    </submittedName>
</protein>
<organism evidence="1 2">
    <name type="scientific">Tersicoccus solisilvae</name>
    <dbReference type="NCBI Taxonomy" id="1882339"/>
    <lineage>
        <taxon>Bacteria</taxon>
        <taxon>Bacillati</taxon>
        <taxon>Actinomycetota</taxon>
        <taxon>Actinomycetes</taxon>
        <taxon>Micrococcales</taxon>
        <taxon>Micrococcaceae</taxon>
        <taxon>Tersicoccus</taxon>
    </lineage>
</organism>
<reference evidence="2" key="1">
    <citation type="journal article" date="2019" name="Int. J. Syst. Evol. Microbiol.">
        <title>The Global Catalogue of Microorganisms (GCM) 10K type strain sequencing project: providing services to taxonomists for standard genome sequencing and annotation.</title>
        <authorList>
            <consortium name="The Broad Institute Genomics Platform"/>
            <consortium name="The Broad Institute Genome Sequencing Center for Infectious Disease"/>
            <person name="Wu L."/>
            <person name="Ma J."/>
        </authorList>
    </citation>
    <scope>NUCLEOTIDE SEQUENCE [LARGE SCALE GENOMIC DNA]</scope>
    <source>
        <strain evidence="2">CGMCC 1.15480</strain>
    </source>
</reference>
<proteinExistence type="predicted"/>
<evidence type="ECO:0000313" key="1">
    <source>
        <dbReference type="EMBL" id="GGC91482.1"/>
    </source>
</evidence>
<sequence>MTVRKTLRTTIDCSSSVTAGRQSTAQPIAAKSAAITTMRAAVVASAPIRADTTMKAANSQHATAITLLVEAVKVVTVP</sequence>
<dbReference type="EMBL" id="BMJI01000009">
    <property type="protein sequence ID" value="GGC91482.1"/>
    <property type="molecule type" value="Genomic_DNA"/>
</dbReference>